<sequence>MAVQQQITTVTTSQRSGEWSTGLCDCCSDMGTCCCALWCFPCFQCQTASHFGWCLCMPLLDPCAFMAVSCCMRSSMRERYGIQGSTCGDIALVCCCYICTWCQMAREVKKQTTSGPQQVHVVTQQNTHNSLGRGLYKVSKAFHREAGPC</sequence>
<organism evidence="2 3">
    <name type="scientific">Hucho hucho</name>
    <name type="common">huchen</name>
    <dbReference type="NCBI Taxonomy" id="62062"/>
    <lineage>
        <taxon>Eukaryota</taxon>
        <taxon>Metazoa</taxon>
        <taxon>Chordata</taxon>
        <taxon>Craniata</taxon>
        <taxon>Vertebrata</taxon>
        <taxon>Euteleostomi</taxon>
        <taxon>Actinopterygii</taxon>
        <taxon>Neopterygii</taxon>
        <taxon>Teleostei</taxon>
        <taxon>Protacanthopterygii</taxon>
        <taxon>Salmoniformes</taxon>
        <taxon>Salmonidae</taxon>
        <taxon>Salmoninae</taxon>
        <taxon>Hucho</taxon>
    </lineage>
</organism>
<protein>
    <submittedName>
        <fullName evidence="2">Plac8 onzin related protein 1</fullName>
    </submittedName>
</protein>
<dbReference type="AlphaFoldDB" id="A0A4W5LJE1"/>
<accession>A0A4W5LJE1</accession>
<dbReference type="Pfam" id="PF04749">
    <property type="entry name" value="PLAC8"/>
    <property type="match status" value="1"/>
</dbReference>
<evidence type="ECO:0000313" key="3">
    <source>
        <dbReference type="Proteomes" id="UP000314982"/>
    </source>
</evidence>
<reference evidence="3" key="1">
    <citation type="submission" date="2018-06" db="EMBL/GenBank/DDBJ databases">
        <title>Genome assembly of Danube salmon.</title>
        <authorList>
            <person name="Macqueen D.J."/>
            <person name="Gundappa M.K."/>
        </authorList>
    </citation>
    <scope>NUCLEOTIDE SEQUENCE [LARGE SCALE GENOMIC DNA]</scope>
</reference>
<dbReference type="Ensembl" id="ENSHHUT00000026998.1">
    <property type="protein sequence ID" value="ENSHHUP00000025972.1"/>
    <property type="gene ID" value="ENSHHUG00000016423.1"/>
</dbReference>
<reference evidence="2" key="2">
    <citation type="submission" date="2025-08" db="UniProtKB">
        <authorList>
            <consortium name="Ensembl"/>
        </authorList>
    </citation>
    <scope>IDENTIFICATION</scope>
</reference>
<evidence type="ECO:0000256" key="1">
    <source>
        <dbReference type="ARBA" id="ARBA00009024"/>
    </source>
</evidence>
<reference evidence="2" key="3">
    <citation type="submission" date="2025-09" db="UniProtKB">
        <authorList>
            <consortium name="Ensembl"/>
        </authorList>
    </citation>
    <scope>IDENTIFICATION</scope>
</reference>
<comment type="similarity">
    <text evidence="1">Belongs to the cornifelin family.</text>
</comment>
<dbReference type="NCBIfam" id="TIGR01571">
    <property type="entry name" value="A_thal_Cys_rich"/>
    <property type="match status" value="1"/>
</dbReference>
<name>A0A4W5LJE1_9TELE</name>
<evidence type="ECO:0000313" key="2">
    <source>
        <dbReference type="Ensembl" id="ENSHHUP00000025972.1"/>
    </source>
</evidence>
<keyword evidence="3" id="KW-1185">Reference proteome</keyword>
<dbReference type="GeneTree" id="ENSGT00940000163927"/>
<dbReference type="Proteomes" id="UP000314982">
    <property type="component" value="Unassembled WGS sequence"/>
</dbReference>
<proteinExistence type="inferred from homology"/>
<dbReference type="InterPro" id="IPR006461">
    <property type="entry name" value="PLAC_motif_containing"/>
</dbReference>
<dbReference type="PANTHER" id="PTHR15907">
    <property type="entry name" value="DUF614 FAMILY PROTEIN-RELATED"/>
    <property type="match status" value="1"/>
</dbReference>
<dbReference type="STRING" id="62062.ENSHHUP00000025972"/>